<dbReference type="Pfam" id="PF01833">
    <property type="entry name" value="TIG"/>
    <property type="match status" value="1"/>
</dbReference>
<keyword evidence="2" id="KW-0732">Signal</keyword>
<dbReference type="RefSeq" id="WP_202990635.1">
    <property type="nucleotide sequence ID" value="NZ_JAENHO010000002.1"/>
</dbReference>
<dbReference type="Gene3D" id="2.60.40.10">
    <property type="entry name" value="Immunoglobulins"/>
    <property type="match status" value="1"/>
</dbReference>
<feature type="signal peptide" evidence="2">
    <location>
        <begin position="1"/>
        <end position="30"/>
    </location>
</feature>
<feature type="chain" id="PRO_5047052609" evidence="2">
    <location>
        <begin position="31"/>
        <end position="418"/>
    </location>
</feature>
<feature type="region of interest" description="Disordered" evidence="1">
    <location>
        <begin position="250"/>
        <end position="275"/>
    </location>
</feature>
<dbReference type="EMBL" id="JAENHO010000002">
    <property type="protein sequence ID" value="MBL7254312.1"/>
    <property type="molecule type" value="Genomic_DNA"/>
</dbReference>
<comment type="caution">
    <text evidence="4">The sequence shown here is derived from an EMBL/GenBank/DDBJ whole genome shotgun (WGS) entry which is preliminary data.</text>
</comment>
<evidence type="ECO:0000313" key="5">
    <source>
        <dbReference type="Proteomes" id="UP000598996"/>
    </source>
</evidence>
<protein>
    <submittedName>
        <fullName evidence="4">IPT/TIG domain-containing protein</fullName>
    </submittedName>
</protein>
<proteinExistence type="predicted"/>
<name>A0ABS1VHX4_9ACTN</name>
<dbReference type="SUPFAM" id="SSF81296">
    <property type="entry name" value="E set domains"/>
    <property type="match status" value="1"/>
</dbReference>
<dbReference type="Proteomes" id="UP000598996">
    <property type="component" value="Unassembled WGS sequence"/>
</dbReference>
<dbReference type="InterPro" id="IPR013783">
    <property type="entry name" value="Ig-like_fold"/>
</dbReference>
<accession>A0ABS1VHX4</accession>
<evidence type="ECO:0000259" key="3">
    <source>
        <dbReference type="Pfam" id="PF01833"/>
    </source>
</evidence>
<dbReference type="InterPro" id="IPR014756">
    <property type="entry name" value="Ig_E-set"/>
</dbReference>
<gene>
    <name evidence="4" type="ORF">JKJ07_08315</name>
</gene>
<evidence type="ECO:0000313" key="4">
    <source>
        <dbReference type="EMBL" id="MBL7254312.1"/>
    </source>
</evidence>
<organism evidence="4 5">
    <name type="scientific">Paractinoplanes lichenicola</name>
    <dbReference type="NCBI Taxonomy" id="2802976"/>
    <lineage>
        <taxon>Bacteria</taxon>
        <taxon>Bacillati</taxon>
        <taxon>Actinomycetota</taxon>
        <taxon>Actinomycetes</taxon>
        <taxon>Micromonosporales</taxon>
        <taxon>Micromonosporaceae</taxon>
        <taxon>Paractinoplanes</taxon>
    </lineage>
</organism>
<sequence length="418" mass="41585">MPTPRLARTAIVAGAATALTLTVLAAPAYAAPAITLNTPSGPSGGGNAITGTIAATTAYPSPLAAGTTPVVQLQYIGTGASTCATAPKPVTQIAANGTTTTAGALTVNPNDVYRLSGTRFAFTVPSAAYPDVDGNNQPSTVNPDGLVLLPNQSSSKWSVCLYDAVSNVLIANGTYTLAPRPKITSIVPAASPALGGKTITVNGAGFVSGTTSATVGGSALKEIKVSPTGTSFTAVTPTRTAGDTLTLSVTTPGGTVLSTDPDNNGQPEDNDSSTADAPLYFAFTNGAVVTPRTAPGGASVSLGFQAAGVGALNFDQSGAAAPTDATAHIFLVRDAYLPDSNRGVQECLHVVVIDNDEVVCTLDLTSSLDPVTSAFSGNPVPDGTYTVTAVADGSTTATPQDANATIISSDATFTVGPY</sequence>
<evidence type="ECO:0000256" key="1">
    <source>
        <dbReference type="SAM" id="MobiDB-lite"/>
    </source>
</evidence>
<keyword evidence="5" id="KW-1185">Reference proteome</keyword>
<feature type="domain" description="IPT/TIG" evidence="3">
    <location>
        <begin position="181"/>
        <end position="255"/>
    </location>
</feature>
<dbReference type="InterPro" id="IPR002909">
    <property type="entry name" value="IPT_dom"/>
</dbReference>
<reference evidence="4 5" key="1">
    <citation type="submission" date="2021-01" db="EMBL/GenBank/DDBJ databases">
        <title>Actinoplanes sp. nov. LDG1-01 isolated from lichen.</title>
        <authorList>
            <person name="Saeng-In P."/>
            <person name="Phongsopitanun W."/>
            <person name="Kanchanasin P."/>
            <person name="Yuki M."/>
            <person name="Kudo T."/>
            <person name="Ohkuma M."/>
            <person name="Tanasupawat S."/>
        </authorList>
    </citation>
    <scope>NUCLEOTIDE SEQUENCE [LARGE SCALE GENOMIC DNA]</scope>
    <source>
        <strain evidence="4 5">LDG1-01</strain>
    </source>
</reference>
<evidence type="ECO:0000256" key="2">
    <source>
        <dbReference type="SAM" id="SignalP"/>
    </source>
</evidence>